<comment type="caution">
    <text evidence="1">The sequence shown here is derived from an EMBL/GenBank/DDBJ whole genome shotgun (WGS) entry which is preliminary data.</text>
</comment>
<gene>
    <name evidence="1" type="ORF">SO694_00017220</name>
</gene>
<dbReference type="EMBL" id="JBBJCI010000142">
    <property type="protein sequence ID" value="KAK7242500.1"/>
    <property type="molecule type" value="Genomic_DNA"/>
</dbReference>
<dbReference type="Proteomes" id="UP001363151">
    <property type="component" value="Unassembled WGS sequence"/>
</dbReference>
<sequence>MVHIGHFASEDAAARAYNAKISELGLKKRKTNPEIDGKLVPKPDMSSEYYGVNWDTCKHSWKAQVQRLKACGLDGKQIRLGRYANERSAALAVDAYIRVAMPSVAASKSNFPTLTELTKLRLNTPMHVILTRDFNGKRQTIRGRLTTTKYHPSAKKYRVSFKHRKAEAAALGLKKRLWDTLVGDDSAFVRWDMASACKEPKKKKAKKKTVVPRGAVVTPAKQKTLLTRELLEKYARDLRVRNIKKKSFDELSFEVYGC</sequence>
<reference evidence="1 2" key="1">
    <citation type="submission" date="2024-03" db="EMBL/GenBank/DDBJ databases">
        <title>Aureococcus anophagefferens CCMP1851 and Kratosvirus quantuckense: Draft genome of a second virus-susceptible host strain in the model system.</title>
        <authorList>
            <person name="Chase E."/>
            <person name="Truchon A.R."/>
            <person name="Schepens W."/>
            <person name="Wilhelm S.W."/>
        </authorList>
    </citation>
    <scope>NUCLEOTIDE SEQUENCE [LARGE SCALE GENOMIC DNA]</scope>
    <source>
        <strain evidence="1 2">CCMP1851</strain>
    </source>
</reference>
<evidence type="ECO:0000313" key="1">
    <source>
        <dbReference type="EMBL" id="KAK7242500.1"/>
    </source>
</evidence>
<keyword evidence="2" id="KW-1185">Reference proteome</keyword>
<accession>A0ABR1G2D3</accession>
<protein>
    <recommendedName>
        <fullName evidence="3">AP2/ERF domain-containing protein</fullName>
    </recommendedName>
</protein>
<evidence type="ECO:0000313" key="2">
    <source>
        <dbReference type="Proteomes" id="UP001363151"/>
    </source>
</evidence>
<proteinExistence type="predicted"/>
<evidence type="ECO:0008006" key="3">
    <source>
        <dbReference type="Google" id="ProtNLM"/>
    </source>
</evidence>
<name>A0ABR1G2D3_AURAN</name>
<organism evidence="1 2">
    <name type="scientific">Aureococcus anophagefferens</name>
    <name type="common">Harmful bloom alga</name>
    <dbReference type="NCBI Taxonomy" id="44056"/>
    <lineage>
        <taxon>Eukaryota</taxon>
        <taxon>Sar</taxon>
        <taxon>Stramenopiles</taxon>
        <taxon>Ochrophyta</taxon>
        <taxon>Pelagophyceae</taxon>
        <taxon>Pelagomonadales</taxon>
        <taxon>Pelagomonadaceae</taxon>
        <taxon>Aureococcus</taxon>
    </lineage>
</organism>